<feature type="repeat" description="NHL" evidence="6">
    <location>
        <begin position="57"/>
        <end position="91"/>
    </location>
</feature>
<accession>A0ABT2Y619</accession>
<evidence type="ECO:0000256" key="2">
    <source>
        <dbReference type="ARBA" id="ARBA00022692"/>
    </source>
</evidence>
<dbReference type="Gene3D" id="1.25.40.10">
    <property type="entry name" value="Tetratricopeptide repeat domain"/>
    <property type="match status" value="1"/>
</dbReference>
<evidence type="ECO:0000256" key="8">
    <source>
        <dbReference type="SAM" id="SignalP"/>
    </source>
</evidence>
<dbReference type="EMBL" id="JAOVQM010000003">
    <property type="protein sequence ID" value="MCV2232175.1"/>
    <property type="molecule type" value="Genomic_DNA"/>
</dbReference>
<evidence type="ECO:0000313" key="11">
    <source>
        <dbReference type="Proteomes" id="UP001177160"/>
    </source>
</evidence>
<sequence length="678" mass="76840">MKKVLIAALFLLVCLLPVNVKANNGIPYYTFTYSSTQRRIVPTQDAYLPLSITNEIGGYTLDSPEDLTIDKDNNVYIADTKNGRVIKYNLQTNAATLIGDGFLTSPMGVHVGLDGAVYVVDFSHKKAYKYVYDNANNSYDLTVTYERPVNSPYFAPTDTFEPTKIITDSGNNVYILLAGSINGLAEYKNDGEFFGFFGANRIPNTWDNIIKSLLFDEQQRRDWFKMIPKALNNVAVDQDGLILTITNGQDGYLKLNIANLVFSQSNWGFDNLMDLYVGPNNTIFTINAEGYITEYTQEGQTLFIFAGPDKSSNTKGLFNSPTSIAVDARNNIYALDKSTSSLQIFVPTAFADLVHTAITLYQAGRYSESEEPWKQVLKMNSLFDLANKGIGDAHFAKAEYEQAMHYYAISRHLEGYSNAYWEVRNTALLAAASWLVYVIFALIILSIVNRFLPFMKYIKAPFKKAHVFMKRFKLYNELLFGFHVIRNPNDGYYGIKREGKTSNLSATIYLLTFFLMYIVFIYTTSFLFNDRVVAEINVLQQVITVFVPFFLWVIANYLVCSIRDGEGKLSDVYQASAYALLPMIIALPILAFISHGLTLNEAFIFDFLFNVSIGITVIYLIVMVKEIHFYEMRKTLGNIFITIFTALMILLMVSIVYILLSEILQVFLDIYREVTSRA</sequence>
<comment type="caution">
    <text evidence="10">The sequence shown here is derived from an EMBL/GenBank/DDBJ whole genome shotgun (WGS) entry which is preliminary data.</text>
</comment>
<feature type="transmembrane region" description="Helical" evidence="7">
    <location>
        <begin position="427"/>
        <end position="448"/>
    </location>
</feature>
<comment type="subcellular location">
    <subcellularLocation>
        <location evidence="1">Membrane</location>
        <topology evidence="1">Multi-pass membrane protein</topology>
    </subcellularLocation>
</comment>
<evidence type="ECO:0000256" key="1">
    <source>
        <dbReference type="ARBA" id="ARBA00004141"/>
    </source>
</evidence>
<evidence type="ECO:0000259" key="9">
    <source>
        <dbReference type="Pfam" id="PF04893"/>
    </source>
</evidence>
<dbReference type="InterPro" id="IPR006977">
    <property type="entry name" value="Yip1_dom"/>
</dbReference>
<dbReference type="InterPro" id="IPR011990">
    <property type="entry name" value="TPR-like_helical_dom_sf"/>
</dbReference>
<keyword evidence="2 7" id="KW-0812">Transmembrane</keyword>
<proteinExistence type="predicted"/>
<evidence type="ECO:0000256" key="5">
    <source>
        <dbReference type="ARBA" id="ARBA00023136"/>
    </source>
</evidence>
<evidence type="ECO:0000256" key="4">
    <source>
        <dbReference type="ARBA" id="ARBA00022989"/>
    </source>
</evidence>
<feature type="signal peptide" evidence="8">
    <location>
        <begin position="1"/>
        <end position="22"/>
    </location>
</feature>
<dbReference type="RefSeq" id="WP_263608356.1">
    <property type="nucleotide sequence ID" value="NZ_JAOVQM010000003.1"/>
</dbReference>
<keyword evidence="3" id="KW-0677">Repeat</keyword>
<evidence type="ECO:0000256" key="7">
    <source>
        <dbReference type="SAM" id="Phobius"/>
    </source>
</evidence>
<keyword evidence="5 7" id="KW-0472">Membrane</keyword>
<feature type="transmembrane region" description="Helical" evidence="7">
    <location>
        <begin position="636"/>
        <end position="660"/>
    </location>
</feature>
<feature type="transmembrane region" description="Helical" evidence="7">
    <location>
        <begin position="603"/>
        <end position="624"/>
    </location>
</feature>
<feature type="domain" description="Yip1" evidence="9">
    <location>
        <begin position="482"/>
        <end position="653"/>
    </location>
</feature>
<protein>
    <submittedName>
        <fullName evidence="10">YIP1 family protein</fullName>
    </submittedName>
</protein>
<keyword evidence="11" id="KW-1185">Reference proteome</keyword>
<feature type="transmembrane region" description="Helical" evidence="7">
    <location>
        <begin position="506"/>
        <end position="528"/>
    </location>
</feature>
<keyword evidence="4 7" id="KW-1133">Transmembrane helix</keyword>
<dbReference type="PANTHER" id="PTHR24104">
    <property type="entry name" value="E3 UBIQUITIN-PROTEIN LIGASE NHLRC1-RELATED"/>
    <property type="match status" value="1"/>
</dbReference>
<dbReference type="PROSITE" id="PS51125">
    <property type="entry name" value="NHL"/>
    <property type="match status" value="1"/>
</dbReference>
<organism evidence="10 11">
    <name type="scientific">Paracholeplasma manati</name>
    <dbReference type="NCBI Taxonomy" id="591373"/>
    <lineage>
        <taxon>Bacteria</taxon>
        <taxon>Bacillati</taxon>
        <taxon>Mycoplasmatota</taxon>
        <taxon>Mollicutes</taxon>
        <taxon>Acholeplasmatales</taxon>
        <taxon>Acholeplasmataceae</taxon>
        <taxon>Paracholeplasma</taxon>
    </lineage>
</organism>
<evidence type="ECO:0000256" key="6">
    <source>
        <dbReference type="PROSITE-ProRule" id="PRU00504"/>
    </source>
</evidence>
<dbReference type="Proteomes" id="UP001177160">
    <property type="component" value="Unassembled WGS sequence"/>
</dbReference>
<dbReference type="Pfam" id="PF01436">
    <property type="entry name" value="NHL"/>
    <property type="match status" value="1"/>
</dbReference>
<dbReference type="Pfam" id="PF04893">
    <property type="entry name" value="Yip1"/>
    <property type="match status" value="1"/>
</dbReference>
<dbReference type="SUPFAM" id="SSF48452">
    <property type="entry name" value="TPR-like"/>
    <property type="match status" value="1"/>
</dbReference>
<gene>
    <name evidence="10" type="ORF">N7548_04965</name>
</gene>
<reference evidence="10" key="1">
    <citation type="submission" date="2022-09" db="EMBL/GenBank/DDBJ databases">
        <title>Novel Mycoplasma species identified in domestic and wild animals.</title>
        <authorList>
            <person name="Volokhov D.V."/>
            <person name="Furtak V.A."/>
            <person name="Zagorodnyaya T.A."/>
        </authorList>
    </citation>
    <scope>NUCLEOTIDE SEQUENCE</scope>
    <source>
        <strain evidence="10">Oakley</strain>
    </source>
</reference>
<keyword evidence="8" id="KW-0732">Signal</keyword>
<dbReference type="PANTHER" id="PTHR24104:SF25">
    <property type="entry name" value="PROTEIN LIN-41"/>
    <property type="match status" value="1"/>
</dbReference>
<dbReference type="SUPFAM" id="SSF101898">
    <property type="entry name" value="NHL repeat"/>
    <property type="match status" value="1"/>
</dbReference>
<evidence type="ECO:0000256" key="3">
    <source>
        <dbReference type="ARBA" id="ARBA00022737"/>
    </source>
</evidence>
<name>A0ABT2Y619_9MOLU</name>
<feature type="chain" id="PRO_5045878582" evidence="8">
    <location>
        <begin position="23"/>
        <end position="678"/>
    </location>
</feature>
<dbReference type="InterPro" id="IPR011042">
    <property type="entry name" value="6-blade_b-propeller_TolB-like"/>
</dbReference>
<dbReference type="InterPro" id="IPR001258">
    <property type="entry name" value="NHL_repeat"/>
</dbReference>
<dbReference type="Gene3D" id="2.120.10.30">
    <property type="entry name" value="TolB, C-terminal domain"/>
    <property type="match status" value="1"/>
</dbReference>
<dbReference type="InterPro" id="IPR050952">
    <property type="entry name" value="TRIM-NHL_E3_ligases"/>
</dbReference>
<feature type="transmembrane region" description="Helical" evidence="7">
    <location>
        <begin position="540"/>
        <end position="560"/>
    </location>
</feature>
<feature type="transmembrane region" description="Helical" evidence="7">
    <location>
        <begin position="572"/>
        <end position="597"/>
    </location>
</feature>
<evidence type="ECO:0000313" key="10">
    <source>
        <dbReference type="EMBL" id="MCV2232175.1"/>
    </source>
</evidence>